<feature type="signal peptide" evidence="7">
    <location>
        <begin position="1"/>
        <end position="26"/>
    </location>
</feature>
<comment type="subcellular location">
    <subcellularLocation>
        <location evidence="1">Secreted</location>
    </subcellularLocation>
</comment>
<dbReference type="Pfam" id="PF18884">
    <property type="entry name" value="TSP3_bac"/>
    <property type="match status" value="4"/>
</dbReference>
<feature type="chain" id="PRO_5037977640" description="VWFA domain-containing protein" evidence="7">
    <location>
        <begin position="27"/>
        <end position="1145"/>
    </location>
</feature>
<evidence type="ECO:0000256" key="2">
    <source>
        <dbReference type="ARBA" id="ARBA00022525"/>
    </source>
</evidence>
<feature type="transmembrane region" description="Helical" evidence="6">
    <location>
        <begin position="174"/>
        <end position="191"/>
    </location>
</feature>
<dbReference type="InterPro" id="IPR036465">
    <property type="entry name" value="vWFA_dom_sf"/>
</dbReference>
<dbReference type="PROSITE" id="PS50234">
    <property type="entry name" value="VWFA"/>
    <property type="match status" value="1"/>
</dbReference>
<evidence type="ECO:0000256" key="6">
    <source>
        <dbReference type="SAM" id="Phobius"/>
    </source>
</evidence>
<accession>A0A917AWN6</accession>
<keyword evidence="2" id="KW-0964">Secreted</keyword>
<dbReference type="GO" id="GO:0005509">
    <property type="term" value="F:calcium ion binding"/>
    <property type="evidence" value="ECO:0007669"/>
    <property type="project" value="InterPro"/>
</dbReference>
<dbReference type="Gene3D" id="3.40.50.1820">
    <property type="entry name" value="alpha/beta hydrolase"/>
    <property type="match status" value="1"/>
</dbReference>
<gene>
    <name evidence="9" type="ORF">GCM10007140_31360</name>
</gene>
<dbReference type="InterPro" id="IPR013783">
    <property type="entry name" value="Ig-like_fold"/>
</dbReference>
<feature type="region of interest" description="Disordered" evidence="5">
    <location>
        <begin position="398"/>
        <end position="462"/>
    </location>
</feature>
<keyword evidence="6" id="KW-0812">Transmembrane</keyword>
<evidence type="ECO:0000256" key="7">
    <source>
        <dbReference type="SAM" id="SignalP"/>
    </source>
</evidence>
<keyword evidence="10" id="KW-1185">Reference proteome</keyword>
<feature type="domain" description="VWFA" evidence="8">
    <location>
        <begin position="616"/>
        <end position="777"/>
    </location>
</feature>
<comment type="caution">
    <text evidence="9">The sequence shown here is derived from an EMBL/GenBank/DDBJ whole genome shotgun (WGS) entry which is preliminary data.</text>
</comment>
<dbReference type="InterPro" id="IPR002035">
    <property type="entry name" value="VWF_A"/>
</dbReference>
<protein>
    <recommendedName>
        <fullName evidence="8">VWFA domain-containing protein</fullName>
    </recommendedName>
</protein>
<dbReference type="EMBL" id="BMFK01000003">
    <property type="protein sequence ID" value="GGE79492.1"/>
    <property type="molecule type" value="Genomic_DNA"/>
</dbReference>
<dbReference type="InterPro" id="IPR059100">
    <property type="entry name" value="TSP3_bac"/>
</dbReference>
<dbReference type="InterPro" id="IPR028974">
    <property type="entry name" value="TSP_type-3_rpt"/>
</dbReference>
<evidence type="ECO:0000256" key="1">
    <source>
        <dbReference type="ARBA" id="ARBA00004613"/>
    </source>
</evidence>
<evidence type="ECO:0000256" key="4">
    <source>
        <dbReference type="ARBA" id="ARBA00022837"/>
    </source>
</evidence>
<dbReference type="SUPFAM" id="SSF53474">
    <property type="entry name" value="alpha/beta-Hydrolases"/>
    <property type="match status" value="1"/>
</dbReference>
<keyword evidence="3 7" id="KW-0732">Signal</keyword>
<dbReference type="Gene3D" id="3.40.50.410">
    <property type="entry name" value="von Willebrand factor, type A domain"/>
    <property type="match status" value="1"/>
</dbReference>
<dbReference type="Gene3D" id="2.60.40.10">
    <property type="entry name" value="Immunoglobulins"/>
    <property type="match status" value="1"/>
</dbReference>
<evidence type="ECO:0000256" key="3">
    <source>
        <dbReference type="ARBA" id="ARBA00022729"/>
    </source>
</evidence>
<dbReference type="PANTHER" id="PTHR37467:SF1">
    <property type="entry name" value="EXPORTED CALCIUM-BINDING GLYCOPROTEIN"/>
    <property type="match status" value="1"/>
</dbReference>
<sequence>MKLKRLLSLVLIAGFFLLLPTNQALANEKQPGLQVTVSTDKQNYTVDEPVQSQIQIINTLPITGDNLVVTTTLPESLQGKSGDVVTKDQKLVWEFEKVGESETITLDLQLQHVDSKVDNLAEDGATDSITDTDDGAPNTGDDTDFLTYVIILGISSLVLIVSITVMYKKKASKNITFLLIPAMLLAPFADAKAETSKVSVSTSHEIQFEDQKYEIVTTAEIDFDYSQLELTNDFALKVKAQEASFELVWNEIKNAKAYKVLRKFEKKDFTEIVNEHTSTNYIDNNIKEYGVYTYKIIALGHDGRTKDSNEVSVYNSEFGIGVIPDNIDTDQDGLPDALEEVLKSDPTNADTDEDGLPDGYEYQYLGSNLLKKDTDGNGTTDDQEDFDADGLSNLKEYELKTNPLNADSDFDGLKDSDEVNTYSTEPINEDTDGDGLTDGNEISQGTNPLVQDTDGDGTKDGDETFELTVKVDENNKDNKVQPSVTMNLSGKNLDSVSISKISANNPYLNEAIPGYIGSAYEFNTPASFDTAQMTFSFDKKLLSNSNFNPAIYYFNEDTKGLELLPNQKINKERGEVSTTVSHFSSYILLNKTELDKVWAQEMKPPHSGEIVDVELVIGFSIDSSGSMDLNDPKGIRKQTAKKFVDKLDDNDKAAVIDFDMYADVLTPLTSDKDTIKEAIDRIDSWGGTNLTAGMRAAIDALKDNESDVKYVILLTDGQGYYNHNLTKEAIDRGIVVFTIGLGNDIDEGLLQKIATETGGKYYHASTTDDLDGIFDNTSEETVDLATDTDGDGLSDYHEKRGMRTSNGLWITTDFEKKDSDGDSIQDGDEMVYKNESFLMKSNPTLKDSDTDGILDKKDPKPMVYSITDRTLSLVAGLSYSNLNANISSTIDSLVKSNYNFSSIGSSGIEELKDWTIIHANDSGGKGQVDSKDFGLGSVAIKITRPGQPDAIIFGLRGTEPSSDPIHDFLTDGVLFFGIDSIQSKYAFTTYSYLAKYYPNAEFYVTGHSLGGRLAQDVFYKVHDKNDGAFGFFKDDINEPAGATFNALGYNRGHYSTLKGSIVSEAKKQITNYYYKKDLVGELFGNSDYVKRIGKEVGGWTPRDKHQNIINPELNFFSSYAVSEIHGINLFHSDSNLRYDNINILN</sequence>
<dbReference type="Proteomes" id="UP000605259">
    <property type="component" value="Unassembled WGS sequence"/>
</dbReference>
<dbReference type="InterPro" id="IPR053180">
    <property type="entry name" value="Ca-binding_acidic-repeat"/>
</dbReference>
<reference evidence="9" key="2">
    <citation type="submission" date="2020-09" db="EMBL/GenBank/DDBJ databases">
        <authorList>
            <person name="Sun Q."/>
            <person name="Zhou Y."/>
        </authorList>
    </citation>
    <scope>NUCLEOTIDE SEQUENCE</scope>
    <source>
        <strain evidence="9">CGMCC 1.12698</strain>
    </source>
</reference>
<organism evidence="9 10">
    <name type="scientific">Priestia taiwanensis</name>
    <dbReference type="NCBI Taxonomy" id="1347902"/>
    <lineage>
        <taxon>Bacteria</taxon>
        <taxon>Bacillati</taxon>
        <taxon>Bacillota</taxon>
        <taxon>Bacilli</taxon>
        <taxon>Bacillales</taxon>
        <taxon>Bacillaceae</taxon>
        <taxon>Priestia</taxon>
    </lineage>
</organism>
<dbReference type="SUPFAM" id="SSF53300">
    <property type="entry name" value="vWA-like"/>
    <property type="match status" value="1"/>
</dbReference>
<evidence type="ECO:0000313" key="9">
    <source>
        <dbReference type="EMBL" id="GGE79492.1"/>
    </source>
</evidence>
<reference evidence="9" key="1">
    <citation type="journal article" date="2014" name="Int. J. Syst. Evol. Microbiol.">
        <title>Complete genome sequence of Corynebacterium casei LMG S-19264T (=DSM 44701T), isolated from a smear-ripened cheese.</title>
        <authorList>
            <consortium name="US DOE Joint Genome Institute (JGI-PGF)"/>
            <person name="Walter F."/>
            <person name="Albersmeier A."/>
            <person name="Kalinowski J."/>
            <person name="Ruckert C."/>
        </authorList>
    </citation>
    <scope>NUCLEOTIDE SEQUENCE</scope>
    <source>
        <strain evidence="9">CGMCC 1.12698</strain>
    </source>
</reference>
<evidence type="ECO:0000259" key="8">
    <source>
        <dbReference type="PROSITE" id="PS50234"/>
    </source>
</evidence>
<dbReference type="PANTHER" id="PTHR37467">
    <property type="entry name" value="EXPORTED CALCIUM-BINDING GLYCOPROTEIN-RELATED"/>
    <property type="match status" value="1"/>
</dbReference>
<evidence type="ECO:0000313" key="10">
    <source>
        <dbReference type="Proteomes" id="UP000605259"/>
    </source>
</evidence>
<keyword evidence="6" id="KW-0472">Membrane</keyword>
<dbReference type="InterPro" id="IPR029058">
    <property type="entry name" value="AB_hydrolase_fold"/>
</dbReference>
<dbReference type="SUPFAM" id="SSF103647">
    <property type="entry name" value="TSP type-3 repeat"/>
    <property type="match status" value="1"/>
</dbReference>
<keyword evidence="4" id="KW-0106">Calcium</keyword>
<name>A0A917AWN6_9BACI</name>
<feature type="transmembrane region" description="Helical" evidence="6">
    <location>
        <begin position="145"/>
        <end position="167"/>
    </location>
</feature>
<dbReference type="Pfam" id="PF00092">
    <property type="entry name" value="VWA"/>
    <property type="match status" value="1"/>
</dbReference>
<evidence type="ECO:0000256" key="5">
    <source>
        <dbReference type="SAM" id="MobiDB-lite"/>
    </source>
</evidence>
<dbReference type="RefSeq" id="WP_188389435.1">
    <property type="nucleotide sequence ID" value="NZ_BMFK01000003.1"/>
</dbReference>
<feature type="compositionally biased region" description="Polar residues" evidence="5">
    <location>
        <begin position="440"/>
        <end position="450"/>
    </location>
</feature>
<dbReference type="SMART" id="SM00327">
    <property type="entry name" value="VWA"/>
    <property type="match status" value="1"/>
</dbReference>
<keyword evidence="6" id="KW-1133">Transmembrane helix</keyword>
<proteinExistence type="predicted"/>
<dbReference type="AlphaFoldDB" id="A0A917AWN6"/>